<feature type="region of interest" description="Disordered" evidence="1">
    <location>
        <begin position="129"/>
        <end position="161"/>
    </location>
</feature>
<dbReference type="AlphaFoldDB" id="A0A8J4LPH5"/>
<feature type="compositionally biased region" description="Basic residues" evidence="1">
    <location>
        <begin position="407"/>
        <end position="417"/>
    </location>
</feature>
<feature type="non-terminal residue" evidence="2">
    <location>
        <position position="1"/>
    </location>
</feature>
<gene>
    <name evidence="2" type="ORF">Vretimale_8977</name>
</gene>
<feature type="compositionally biased region" description="Basic residues" evidence="1">
    <location>
        <begin position="508"/>
        <end position="517"/>
    </location>
</feature>
<organism evidence="2 3">
    <name type="scientific">Volvox reticuliferus</name>
    <dbReference type="NCBI Taxonomy" id="1737510"/>
    <lineage>
        <taxon>Eukaryota</taxon>
        <taxon>Viridiplantae</taxon>
        <taxon>Chlorophyta</taxon>
        <taxon>core chlorophytes</taxon>
        <taxon>Chlorophyceae</taxon>
        <taxon>CS clade</taxon>
        <taxon>Chlamydomonadales</taxon>
        <taxon>Volvocaceae</taxon>
        <taxon>Volvox</taxon>
    </lineage>
</organism>
<name>A0A8J4LPH5_9CHLO</name>
<evidence type="ECO:0000256" key="1">
    <source>
        <dbReference type="SAM" id="MobiDB-lite"/>
    </source>
</evidence>
<feature type="region of interest" description="Disordered" evidence="1">
    <location>
        <begin position="279"/>
        <end position="559"/>
    </location>
</feature>
<feature type="compositionally biased region" description="Acidic residues" evidence="1">
    <location>
        <begin position="422"/>
        <end position="434"/>
    </location>
</feature>
<feature type="compositionally biased region" description="Basic residues" evidence="1">
    <location>
        <begin position="311"/>
        <end position="322"/>
    </location>
</feature>
<reference evidence="2" key="1">
    <citation type="journal article" date="2021" name="Proc. Natl. Acad. Sci. U.S.A.">
        <title>Three genomes in the algal genus Volvox reveal the fate of a haploid sex-determining region after a transition to homothallism.</title>
        <authorList>
            <person name="Yamamoto K."/>
            <person name="Hamaji T."/>
            <person name="Kawai-Toyooka H."/>
            <person name="Matsuzaki R."/>
            <person name="Takahashi F."/>
            <person name="Nishimura Y."/>
            <person name="Kawachi M."/>
            <person name="Noguchi H."/>
            <person name="Minakuchi Y."/>
            <person name="Umen J.G."/>
            <person name="Toyoda A."/>
            <person name="Nozaki H."/>
        </authorList>
    </citation>
    <scope>NUCLEOTIDE SEQUENCE</scope>
    <source>
        <strain evidence="2">NIES-3785</strain>
    </source>
</reference>
<dbReference type="Proteomes" id="UP000722791">
    <property type="component" value="Unassembled WGS sequence"/>
</dbReference>
<proteinExistence type="predicted"/>
<evidence type="ECO:0000313" key="3">
    <source>
        <dbReference type="Proteomes" id="UP000722791"/>
    </source>
</evidence>
<feature type="compositionally biased region" description="Acidic residues" evidence="1">
    <location>
        <begin position="279"/>
        <end position="306"/>
    </location>
</feature>
<feature type="compositionally biased region" description="Pro residues" evidence="1">
    <location>
        <begin position="549"/>
        <end position="559"/>
    </location>
</feature>
<comment type="caution">
    <text evidence="2">The sequence shown here is derived from an EMBL/GenBank/DDBJ whole genome shotgun (WGS) entry which is preliminary data.</text>
</comment>
<protein>
    <submittedName>
        <fullName evidence="2">Uncharacterized protein</fullName>
    </submittedName>
</protein>
<feature type="compositionally biased region" description="Acidic residues" evidence="1">
    <location>
        <begin position="371"/>
        <end position="394"/>
    </location>
</feature>
<feature type="compositionally biased region" description="Low complexity" evidence="1">
    <location>
        <begin position="536"/>
        <end position="548"/>
    </location>
</feature>
<feature type="compositionally biased region" description="Gly residues" evidence="1">
    <location>
        <begin position="94"/>
        <end position="109"/>
    </location>
</feature>
<feature type="compositionally biased region" description="Acidic residues" evidence="1">
    <location>
        <begin position="441"/>
        <end position="451"/>
    </location>
</feature>
<feature type="compositionally biased region" description="Basic residues" evidence="1">
    <location>
        <begin position="356"/>
        <end position="366"/>
    </location>
</feature>
<sequence>MSGYPNSNVVVSHSAVTLLGSTTDLGTLRTHNALQQRQAQVANATRRLLQSETLVNMLQEAGVELPSLEDLEMGRRRGAGRSDWRSALTKNHGHPGGGGGGTDISGSGDGAPVAASEGEMLLPSICVTPNSAPGISPPRSPRKKEARGGWRQHVNRGEGSDAYEKNPVVRRLKKLRHKVLYGKVGEKAYARYKSTLRANLTWRDILRPNLAASKRGGNAQPGFSRWLDSAITEEQRRAVRDEAARVIQAAWRIFKRFRINTVMRHVRNFEIGKYDWSDDDSVPSDELPDWWDDSSTEDEEEEEEGEGKEGGKKKKAKKKSAMKKSASFMKKRSVLAAVAGAMDEETMGDAITAGKEKRKKKKKKKGAGGGDGDDGGDGEDGGEDGGEGEAEDAVGEAAAGEEGAGSGKKKKGKKGKKKGGDGGDDAGGGEEGEEGAGAGGEEGEAEGDGGGDEGKRGKGRKKSLKGKGADGGLAGEPSTGVLGSEASRVHEPPNGGDGLEPAAEDSKAKKKKSKKVIKGTDTAAAGDADNDDEGDAAAAEASAAAAEVAPPPPPPPPPP</sequence>
<feature type="region of interest" description="Disordered" evidence="1">
    <location>
        <begin position="76"/>
        <end position="114"/>
    </location>
</feature>
<dbReference type="EMBL" id="BNCQ01000016">
    <property type="protein sequence ID" value="GIM04389.1"/>
    <property type="molecule type" value="Genomic_DNA"/>
</dbReference>
<evidence type="ECO:0000313" key="2">
    <source>
        <dbReference type="EMBL" id="GIM04389.1"/>
    </source>
</evidence>
<accession>A0A8J4LPH5</accession>